<organism evidence="1 2">
    <name type="scientific">Emergomyces africanus</name>
    <dbReference type="NCBI Taxonomy" id="1955775"/>
    <lineage>
        <taxon>Eukaryota</taxon>
        <taxon>Fungi</taxon>
        <taxon>Dikarya</taxon>
        <taxon>Ascomycota</taxon>
        <taxon>Pezizomycotina</taxon>
        <taxon>Eurotiomycetes</taxon>
        <taxon>Eurotiomycetidae</taxon>
        <taxon>Onygenales</taxon>
        <taxon>Ajellomycetaceae</taxon>
        <taxon>Emergomyces</taxon>
    </lineage>
</organism>
<dbReference type="AlphaFoldDB" id="A0A1B7NZH0"/>
<accession>A0A1B7NZH0</accession>
<name>A0A1B7NZH0_9EURO</name>
<keyword evidence="2" id="KW-1185">Reference proteome</keyword>
<evidence type="ECO:0000313" key="1">
    <source>
        <dbReference type="EMBL" id="OAX82160.1"/>
    </source>
</evidence>
<comment type="caution">
    <text evidence="1">The sequence shown here is derived from an EMBL/GenBank/DDBJ whole genome shotgun (WGS) entry which is preliminary data.</text>
</comment>
<dbReference type="EMBL" id="LGUA01000347">
    <property type="protein sequence ID" value="OAX82160.1"/>
    <property type="molecule type" value="Genomic_DNA"/>
</dbReference>
<reference evidence="1 2" key="1">
    <citation type="submission" date="2015-07" db="EMBL/GenBank/DDBJ databases">
        <title>Emmonsia species relationships and genome sequence.</title>
        <authorList>
            <person name="Cuomo C.A."/>
            <person name="Schwartz I.S."/>
            <person name="Kenyon C."/>
            <person name="de Hoog G.S."/>
            <person name="Govender N.P."/>
            <person name="Botha A."/>
            <person name="Moreno L."/>
            <person name="de Vries M."/>
            <person name="Munoz J.F."/>
            <person name="Stielow J.B."/>
        </authorList>
    </citation>
    <scope>NUCLEOTIDE SEQUENCE [LARGE SCALE GENOMIC DNA]</scope>
    <source>
        <strain evidence="1 2">CBS 136260</strain>
    </source>
</reference>
<dbReference type="OrthoDB" id="2142213at2759"/>
<gene>
    <name evidence="1" type="ORF">ACJ72_03494</name>
</gene>
<dbReference type="Proteomes" id="UP000091918">
    <property type="component" value="Unassembled WGS sequence"/>
</dbReference>
<proteinExistence type="predicted"/>
<evidence type="ECO:0000313" key="2">
    <source>
        <dbReference type="Proteomes" id="UP000091918"/>
    </source>
</evidence>
<protein>
    <submittedName>
        <fullName evidence="1">Uncharacterized protein</fullName>
    </submittedName>
</protein>
<feature type="non-terminal residue" evidence="1">
    <location>
        <position position="1"/>
    </location>
</feature>
<sequence length="66" mass="7298">CPEPWLVDHCARAEKSREDTFNLLGRLPSSARGGVSDVLSVVLRPKFSLRVGQDNSAIFRRELSAS</sequence>